<protein>
    <recommendedName>
        <fullName evidence="6">Peptide deformylase</fullName>
        <shortName evidence="6">PDF</shortName>
        <ecNumber evidence="6">3.5.1.88</ecNumber>
    </recommendedName>
    <alternativeName>
        <fullName evidence="6">Polypeptide deformylase</fullName>
    </alternativeName>
</protein>
<sequence>MLHQPCRPVERFDDDLARLVETMFASMYAARGVGLAANQSGVGRRVFVYDCPDENDAVQKGVMINPVLRLPTGEERRLDDGKEGCLSIPGCSAPLARPCRAVCEGFDMTGAPVTVHGTGLLARCLQHETDHLDGLLYIDRLSAAARRVVLDEHAQRQNASACPGEAAADSPVATGWDAGWRR</sequence>
<feature type="binding site" evidence="6">
    <location>
        <position position="127"/>
    </location>
    <ligand>
        <name>Fe cation</name>
        <dbReference type="ChEBI" id="CHEBI:24875"/>
    </ligand>
</feature>
<dbReference type="Proteomes" id="UP000565579">
    <property type="component" value="Unassembled WGS sequence"/>
</dbReference>
<keyword evidence="2 6" id="KW-0479">Metal-binding</keyword>
<dbReference type="PANTHER" id="PTHR10458:SF2">
    <property type="entry name" value="PEPTIDE DEFORMYLASE, MITOCHONDRIAL"/>
    <property type="match status" value="1"/>
</dbReference>
<evidence type="ECO:0000256" key="3">
    <source>
        <dbReference type="ARBA" id="ARBA00022801"/>
    </source>
</evidence>
<evidence type="ECO:0000313" key="9">
    <source>
        <dbReference type="Proteomes" id="UP000565579"/>
    </source>
</evidence>
<feature type="binding site" evidence="6">
    <location>
        <position position="131"/>
    </location>
    <ligand>
        <name>Fe cation</name>
        <dbReference type="ChEBI" id="CHEBI:24875"/>
    </ligand>
</feature>
<dbReference type="PRINTS" id="PR01576">
    <property type="entry name" value="PDEFORMYLASE"/>
</dbReference>
<name>A0A7X0U2V1_9ACTN</name>
<evidence type="ECO:0000256" key="7">
    <source>
        <dbReference type="SAM" id="MobiDB-lite"/>
    </source>
</evidence>
<dbReference type="PANTHER" id="PTHR10458">
    <property type="entry name" value="PEPTIDE DEFORMYLASE"/>
    <property type="match status" value="1"/>
</dbReference>
<feature type="active site" evidence="6">
    <location>
        <position position="128"/>
    </location>
</feature>
<keyword evidence="5 6" id="KW-0408">Iron</keyword>
<dbReference type="HAMAP" id="MF_00163">
    <property type="entry name" value="Pep_deformylase"/>
    <property type="match status" value="1"/>
</dbReference>
<dbReference type="PIRSF" id="PIRSF004749">
    <property type="entry name" value="Pep_def"/>
    <property type="match status" value="1"/>
</dbReference>
<dbReference type="NCBIfam" id="NF001159">
    <property type="entry name" value="PRK00150.1-3"/>
    <property type="match status" value="1"/>
</dbReference>
<proteinExistence type="inferred from homology"/>
<keyword evidence="4 6" id="KW-0648">Protein biosynthesis</keyword>
<comment type="function">
    <text evidence="6">Removes the formyl group from the N-terminal Met of newly synthesized proteins. Requires at least a dipeptide for an efficient rate of reaction. N-terminal L-methionine is a prerequisite for activity but the enzyme has broad specificity at other positions.</text>
</comment>
<evidence type="ECO:0000256" key="4">
    <source>
        <dbReference type="ARBA" id="ARBA00022917"/>
    </source>
</evidence>
<dbReference type="EC" id="3.5.1.88" evidence="6"/>
<dbReference type="InterPro" id="IPR036821">
    <property type="entry name" value="Peptide_deformylase_sf"/>
</dbReference>
<keyword evidence="9" id="KW-1185">Reference proteome</keyword>
<dbReference type="GO" id="GO:0046872">
    <property type="term" value="F:metal ion binding"/>
    <property type="evidence" value="ECO:0007669"/>
    <property type="project" value="UniProtKB-KW"/>
</dbReference>
<comment type="cofactor">
    <cofactor evidence="6">
        <name>Fe(2+)</name>
        <dbReference type="ChEBI" id="CHEBI:29033"/>
    </cofactor>
    <text evidence="6">Binds 1 Fe(2+) ion.</text>
</comment>
<dbReference type="AlphaFoldDB" id="A0A7X0U2V1"/>
<dbReference type="InterPro" id="IPR023635">
    <property type="entry name" value="Peptide_deformylase"/>
</dbReference>
<dbReference type="SUPFAM" id="SSF56420">
    <property type="entry name" value="Peptide deformylase"/>
    <property type="match status" value="1"/>
</dbReference>
<dbReference type="GO" id="GO:0006412">
    <property type="term" value="P:translation"/>
    <property type="evidence" value="ECO:0007669"/>
    <property type="project" value="UniProtKB-UniRule"/>
</dbReference>
<dbReference type="Gene3D" id="3.90.45.10">
    <property type="entry name" value="Peptide deformylase"/>
    <property type="match status" value="1"/>
</dbReference>
<dbReference type="Pfam" id="PF01327">
    <property type="entry name" value="Pep_deformylase"/>
    <property type="match status" value="1"/>
</dbReference>
<evidence type="ECO:0000256" key="5">
    <source>
        <dbReference type="ARBA" id="ARBA00023004"/>
    </source>
</evidence>
<evidence type="ECO:0000256" key="1">
    <source>
        <dbReference type="ARBA" id="ARBA00010759"/>
    </source>
</evidence>
<comment type="catalytic activity">
    <reaction evidence="6">
        <text>N-terminal N-formyl-L-methionyl-[peptide] + H2O = N-terminal L-methionyl-[peptide] + formate</text>
        <dbReference type="Rhea" id="RHEA:24420"/>
        <dbReference type="Rhea" id="RHEA-COMP:10639"/>
        <dbReference type="Rhea" id="RHEA-COMP:10640"/>
        <dbReference type="ChEBI" id="CHEBI:15377"/>
        <dbReference type="ChEBI" id="CHEBI:15740"/>
        <dbReference type="ChEBI" id="CHEBI:49298"/>
        <dbReference type="ChEBI" id="CHEBI:64731"/>
        <dbReference type="EC" id="3.5.1.88"/>
    </reaction>
</comment>
<accession>A0A7X0U2V1</accession>
<dbReference type="GO" id="GO:0042586">
    <property type="term" value="F:peptide deformylase activity"/>
    <property type="evidence" value="ECO:0007669"/>
    <property type="project" value="UniProtKB-UniRule"/>
</dbReference>
<dbReference type="NCBIfam" id="TIGR00079">
    <property type="entry name" value="pept_deformyl"/>
    <property type="match status" value="1"/>
</dbReference>
<reference evidence="8 9" key="1">
    <citation type="submission" date="2020-08" db="EMBL/GenBank/DDBJ databases">
        <title>Sequencing the genomes of 1000 actinobacteria strains.</title>
        <authorList>
            <person name="Klenk H.-P."/>
        </authorList>
    </citation>
    <scope>NUCLEOTIDE SEQUENCE [LARGE SCALE GENOMIC DNA]</scope>
    <source>
        <strain evidence="8 9">DSM 43768</strain>
    </source>
</reference>
<evidence type="ECO:0000256" key="6">
    <source>
        <dbReference type="HAMAP-Rule" id="MF_00163"/>
    </source>
</evidence>
<feature type="binding site" evidence="6">
    <location>
        <position position="85"/>
    </location>
    <ligand>
        <name>Fe cation</name>
        <dbReference type="ChEBI" id="CHEBI:24875"/>
    </ligand>
</feature>
<keyword evidence="3 6" id="KW-0378">Hydrolase</keyword>
<evidence type="ECO:0000256" key="2">
    <source>
        <dbReference type="ARBA" id="ARBA00022723"/>
    </source>
</evidence>
<evidence type="ECO:0000313" key="8">
    <source>
        <dbReference type="EMBL" id="MBB6553217.1"/>
    </source>
</evidence>
<comment type="similarity">
    <text evidence="1 6">Belongs to the polypeptide deformylase family.</text>
</comment>
<comment type="caution">
    <text evidence="8">The sequence shown here is derived from an EMBL/GenBank/DDBJ whole genome shotgun (WGS) entry which is preliminary data.</text>
</comment>
<organism evidence="8 9">
    <name type="scientific">Nonomuraea rubra</name>
    <dbReference type="NCBI Taxonomy" id="46180"/>
    <lineage>
        <taxon>Bacteria</taxon>
        <taxon>Bacillati</taxon>
        <taxon>Actinomycetota</taxon>
        <taxon>Actinomycetes</taxon>
        <taxon>Streptosporangiales</taxon>
        <taxon>Streptosporangiaceae</taxon>
        <taxon>Nonomuraea</taxon>
    </lineage>
</organism>
<dbReference type="CDD" id="cd00487">
    <property type="entry name" value="Pep_deformylase"/>
    <property type="match status" value="1"/>
</dbReference>
<gene>
    <name evidence="6" type="primary">def</name>
    <name evidence="8" type="ORF">HD593_008012</name>
</gene>
<feature type="region of interest" description="Disordered" evidence="7">
    <location>
        <begin position="160"/>
        <end position="182"/>
    </location>
</feature>
<dbReference type="EMBL" id="JACHMI010000001">
    <property type="protein sequence ID" value="MBB6553217.1"/>
    <property type="molecule type" value="Genomic_DNA"/>
</dbReference>
<dbReference type="RefSeq" id="WP_185107281.1">
    <property type="nucleotide sequence ID" value="NZ_BAAAXY010000067.1"/>
</dbReference>